<keyword evidence="3" id="KW-0862">Zinc</keyword>
<reference evidence="7 8" key="1">
    <citation type="journal article" date="2018" name="Front. Plant Sci.">
        <title>Red Clover (Trifolium pratense) and Zigzag Clover (T. medium) - A Picture of Genomic Similarities and Differences.</title>
        <authorList>
            <person name="Dluhosova J."/>
            <person name="Istvanek J."/>
            <person name="Nedelnik J."/>
            <person name="Repkova J."/>
        </authorList>
    </citation>
    <scope>NUCLEOTIDE SEQUENCE [LARGE SCALE GENOMIC DNA]</scope>
    <source>
        <strain evidence="8">cv. 10/8</strain>
        <tissue evidence="7">Leaf</tissue>
    </source>
</reference>
<dbReference type="PROSITE" id="PS50178">
    <property type="entry name" value="ZF_FYVE"/>
    <property type="match status" value="1"/>
</dbReference>
<feature type="region of interest" description="Disordered" evidence="5">
    <location>
        <begin position="75"/>
        <end position="102"/>
    </location>
</feature>
<protein>
    <submittedName>
        <fullName evidence="7">1-phosphatidylinositol-3-phosphate 5-kinase FAB1</fullName>
    </submittedName>
</protein>
<keyword evidence="7" id="KW-0808">Transferase</keyword>
<evidence type="ECO:0000256" key="5">
    <source>
        <dbReference type="SAM" id="MobiDB-lite"/>
    </source>
</evidence>
<accession>A0A392PXY6</accession>
<organism evidence="7 8">
    <name type="scientific">Trifolium medium</name>
    <dbReference type="NCBI Taxonomy" id="97028"/>
    <lineage>
        <taxon>Eukaryota</taxon>
        <taxon>Viridiplantae</taxon>
        <taxon>Streptophyta</taxon>
        <taxon>Embryophyta</taxon>
        <taxon>Tracheophyta</taxon>
        <taxon>Spermatophyta</taxon>
        <taxon>Magnoliopsida</taxon>
        <taxon>eudicotyledons</taxon>
        <taxon>Gunneridae</taxon>
        <taxon>Pentapetalae</taxon>
        <taxon>rosids</taxon>
        <taxon>fabids</taxon>
        <taxon>Fabales</taxon>
        <taxon>Fabaceae</taxon>
        <taxon>Papilionoideae</taxon>
        <taxon>50 kb inversion clade</taxon>
        <taxon>NPAAA clade</taxon>
        <taxon>Hologalegina</taxon>
        <taxon>IRL clade</taxon>
        <taxon>Trifolieae</taxon>
        <taxon>Trifolium</taxon>
    </lineage>
</organism>
<evidence type="ECO:0000256" key="3">
    <source>
        <dbReference type="ARBA" id="ARBA00022833"/>
    </source>
</evidence>
<name>A0A392PXY6_9FABA</name>
<keyword evidence="2 4" id="KW-0863">Zinc-finger</keyword>
<sequence>MCCECNQNFNEMTQYKYNCKSCGRWLCGKCIRGCDLPNPVSDDNSGFKETISSCKFCSVSNRTCEGQQRKCIEKVHPAVSPQESPRQSPEPPSPCFSVETEKDGSVLNTELNRGSHFERYFRDQECEYYAHSMISRSLTSSGAHPSSVSNFPSTLR</sequence>
<evidence type="ECO:0000313" key="7">
    <source>
        <dbReference type="EMBL" id="MCI16300.1"/>
    </source>
</evidence>
<evidence type="ECO:0000256" key="4">
    <source>
        <dbReference type="PROSITE-ProRule" id="PRU00091"/>
    </source>
</evidence>
<keyword evidence="8" id="KW-1185">Reference proteome</keyword>
<evidence type="ECO:0000313" key="8">
    <source>
        <dbReference type="Proteomes" id="UP000265520"/>
    </source>
</evidence>
<dbReference type="AlphaFoldDB" id="A0A392PXY6"/>
<evidence type="ECO:0000259" key="6">
    <source>
        <dbReference type="PROSITE" id="PS50178"/>
    </source>
</evidence>
<proteinExistence type="predicted"/>
<evidence type="ECO:0000256" key="2">
    <source>
        <dbReference type="ARBA" id="ARBA00022771"/>
    </source>
</evidence>
<evidence type="ECO:0000256" key="1">
    <source>
        <dbReference type="ARBA" id="ARBA00022723"/>
    </source>
</evidence>
<dbReference type="EMBL" id="LXQA010100216">
    <property type="protein sequence ID" value="MCI16300.1"/>
    <property type="molecule type" value="Genomic_DNA"/>
</dbReference>
<dbReference type="GO" id="GO:0008270">
    <property type="term" value="F:zinc ion binding"/>
    <property type="evidence" value="ECO:0007669"/>
    <property type="project" value="UniProtKB-KW"/>
</dbReference>
<feature type="domain" description="FYVE-type" evidence="6">
    <location>
        <begin position="1"/>
        <end position="62"/>
    </location>
</feature>
<comment type="caution">
    <text evidence="7">The sequence shown here is derived from an EMBL/GenBank/DDBJ whole genome shotgun (WGS) entry which is preliminary data.</text>
</comment>
<dbReference type="GO" id="GO:0016301">
    <property type="term" value="F:kinase activity"/>
    <property type="evidence" value="ECO:0007669"/>
    <property type="project" value="UniProtKB-KW"/>
</dbReference>
<dbReference type="Proteomes" id="UP000265520">
    <property type="component" value="Unassembled WGS sequence"/>
</dbReference>
<keyword evidence="7" id="KW-0418">Kinase</keyword>
<dbReference type="InterPro" id="IPR017455">
    <property type="entry name" value="Znf_FYVE-rel"/>
</dbReference>
<keyword evidence="1" id="KW-0479">Metal-binding</keyword>